<name>A0A1H4AKQ7_BIZPA</name>
<dbReference type="STRING" id="283786.SAMN04487990_11131"/>
<evidence type="ECO:0008006" key="3">
    <source>
        <dbReference type="Google" id="ProtNLM"/>
    </source>
</evidence>
<evidence type="ECO:0000313" key="1">
    <source>
        <dbReference type="EMBL" id="SEA36351.1"/>
    </source>
</evidence>
<dbReference type="Proteomes" id="UP000198846">
    <property type="component" value="Unassembled WGS sequence"/>
</dbReference>
<gene>
    <name evidence="1" type="ORF">SAMN04487990_11131</name>
</gene>
<dbReference type="OrthoDB" id="9773531at2"/>
<dbReference type="SUPFAM" id="SSF51445">
    <property type="entry name" value="(Trans)glycosidases"/>
    <property type="match status" value="1"/>
</dbReference>
<protein>
    <recommendedName>
        <fullName evidence="3">GTA TIM-barrel-like domain-containing protein</fullName>
    </recommendedName>
</protein>
<organism evidence="1 2">
    <name type="scientific">Bizionia paragorgiae</name>
    <dbReference type="NCBI Taxonomy" id="283786"/>
    <lineage>
        <taxon>Bacteria</taxon>
        <taxon>Pseudomonadati</taxon>
        <taxon>Bacteroidota</taxon>
        <taxon>Flavobacteriia</taxon>
        <taxon>Flavobacteriales</taxon>
        <taxon>Flavobacteriaceae</taxon>
        <taxon>Bizionia</taxon>
    </lineage>
</organism>
<dbReference type="InterPro" id="IPR017853">
    <property type="entry name" value="GH"/>
</dbReference>
<dbReference type="RefSeq" id="WP_092134429.1">
    <property type="nucleotide sequence ID" value="NZ_FNQK01000011.1"/>
</dbReference>
<keyword evidence="2" id="KW-1185">Reference proteome</keyword>
<dbReference type="Gene3D" id="3.20.20.80">
    <property type="entry name" value="Glycosidases"/>
    <property type="match status" value="1"/>
</dbReference>
<dbReference type="CDD" id="cd19608">
    <property type="entry name" value="GH113_mannanase-like"/>
    <property type="match status" value="1"/>
</dbReference>
<dbReference type="Pfam" id="PF22612">
    <property type="entry name" value="GH113"/>
    <property type="match status" value="1"/>
</dbReference>
<evidence type="ECO:0000313" key="2">
    <source>
        <dbReference type="Proteomes" id="UP000198846"/>
    </source>
</evidence>
<sequence>MKYGIVYILVSCFVLQSCFTGDNKINGVSFVAANSSIAEEHVTPLVKLHANYAALMPFGFIKALVSPTIIFNSDQQWYGETSEGMEQYAEILKAKHIKLMVKPQLWVSRGQFTGDIAMQTEADWLLLEASYRHFILEYARVAETIEADLFCIGTELEHFVVERPEFWNRLIPEIRKAYSGKLTYAANWDEYKRTPFWGALDYIGIDAYFPVSDLKTPTVEDCLQNWLPYKKEIQSLSNANNKPVLFTEFGYRSVGFSGKTPWVSDRSKSAINYEAQIATTKALFETFWDEDWFAGGFIWKWFHNHKGAGGNGNTQFTPQNKPVEEVIRTYYKLFK</sequence>
<reference evidence="2" key="1">
    <citation type="submission" date="2016-10" db="EMBL/GenBank/DDBJ databases">
        <authorList>
            <person name="Varghese N."/>
            <person name="Submissions S."/>
        </authorList>
    </citation>
    <scope>NUCLEOTIDE SEQUENCE [LARGE SCALE GENOMIC DNA]</scope>
    <source>
        <strain evidence="2">DSM 23842</strain>
    </source>
</reference>
<dbReference type="PROSITE" id="PS51257">
    <property type="entry name" value="PROKAR_LIPOPROTEIN"/>
    <property type="match status" value="1"/>
</dbReference>
<dbReference type="EMBL" id="FNQK01000011">
    <property type="protein sequence ID" value="SEA36351.1"/>
    <property type="molecule type" value="Genomic_DNA"/>
</dbReference>
<proteinExistence type="predicted"/>
<accession>A0A1H4AKQ7</accession>
<dbReference type="InterPro" id="IPR055151">
    <property type="entry name" value="GH113"/>
</dbReference>
<dbReference type="AlphaFoldDB" id="A0A1H4AKQ7"/>